<comment type="similarity">
    <text evidence="4">Belongs to the glycosyltransferase 104 family.</text>
</comment>
<proteinExistence type="inferred from homology"/>
<dbReference type="AlphaFoldDB" id="A0A235F2N0"/>
<reference evidence="8 9" key="1">
    <citation type="submission" date="2017-07" db="EMBL/GenBank/DDBJ databases">
        <title>Thauera sp. KNDSS-Mac4 genome sequence and assembly.</title>
        <authorList>
            <person name="Mayilraj S."/>
        </authorList>
    </citation>
    <scope>NUCLEOTIDE SEQUENCE [LARGE SCALE GENOMIC DNA]</scope>
    <source>
        <strain evidence="8 9">KNDSS-Mac4</strain>
    </source>
</reference>
<organism evidence="8 9">
    <name type="scientific">Thauera propionica</name>
    <dbReference type="NCBI Taxonomy" id="2019431"/>
    <lineage>
        <taxon>Bacteria</taxon>
        <taxon>Pseudomonadati</taxon>
        <taxon>Pseudomonadota</taxon>
        <taxon>Betaproteobacteria</taxon>
        <taxon>Rhodocyclales</taxon>
        <taxon>Zoogloeaceae</taxon>
        <taxon>Thauera</taxon>
    </lineage>
</organism>
<name>A0A235F2N0_9RHOO</name>
<evidence type="ECO:0000256" key="6">
    <source>
        <dbReference type="ARBA" id="ARBA00030025"/>
    </source>
</evidence>
<sequence length="391" mass="43387">MQFAHRSSTPTWEIFCQVVDNFGDIGVCWRLARDLAAQTGSDVRLWVDDWTVLTRICPAAGGLDPVRGGKVAGVELRLWADPFPRVAAADVVIEAFACEIPEIHLQAMAARCPAPVWINLEYLSAEDWVAGCHAMASPHPRLPLVKHFFFPGFDEGTGGLLREPDLLARRDAFRADASGRRDFLARRGVVLGEGETCVSLFAYEQARLPELMRVWARGPQRLRVLVPEGRVLGDVARALGRTGLVAGDCIQDGNLTVHVLPFTDQDGYDELLWACDLNFVRGEDSFVRAQWAGVPCVWQIYPQDDDAHFDKLEAFMARYLAGVAVREPEAFSAFWRAWNGRGDPAAAWPAFAAALPELHRHAVRWCDDLARQSDLVSRLTKFSSHIRAAAG</sequence>
<gene>
    <name evidence="8" type="ORF">CGK74_04885</name>
</gene>
<evidence type="ECO:0000256" key="4">
    <source>
        <dbReference type="ARBA" id="ARBA00024346"/>
    </source>
</evidence>
<protein>
    <recommendedName>
        <fullName evidence="5">Protein-arginine rhamnosyltransferase</fullName>
    </recommendedName>
    <alternativeName>
        <fullName evidence="6">EF-P arginine rhamnosyltransferase</fullName>
    </alternativeName>
</protein>
<keyword evidence="2" id="KW-0808">Transferase</keyword>
<dbReference type="RefSeq" id="WP_094267341.1">
    <property type="nucleotide sequence ID" value="NZ_NOIH01000003.1"/>
</dbReference>
<comment type="caution">
    <text evidence="8">The sequence shown here is derived from an EMBL/GenBank/DDBJ whole genome shotgun (WGS) entry which is preliminary data.</text>
</comment>
<dbReference type="PIRSF" id="PIRSF015557">
    <property type="entry name" value="UCP015557"/>
    <property type="match status" value="1"/>
</dbReference>
<dbReference type="OrthoDB" id="209085at2"/>
<comment type="function">
    <text evidence="3">Protein-arginine rhamnosyltransferase that catalyzes the transfer of a single rhamnose to elongation factor P (EF-P) on 'Lys-32', a modification required for EF-P-dependent rescue of polyproline stalled ribosomes.</text>
</comment>
<dbReference type="Pfam" id="PF10093">
    <property type="entry name" value="EarP"/>
    <property type="match status" value="1"/>
</dbReference>
<keyword evidence="1" id="KW-0328">Glycosyltransferase</keyword>
<evidence type="ECO:0000256" key="5">
    <source>
        <dbReference type="ARBA" id="ARBA00024416"/>
    </source>
</evidence>
<evidence type="ECO:0000256" key="1">
    <source>
        <dbReference type="ARBA" id="ARBA00022676"/>
    </source>
</evidence>
<dbReference type="Proteomes" id="UP000215181">
    <property type="component" value="Unassembled WGS sequence"/>
</dbReference>
<evidence type="ECO:0000256" key="7">
    <source>
        <dbReference type="ARBA" id="ARBA00048472"/>
    </source>
</evidence>
<dbReference type="EMBL" id="NOIH01000003">
    <property type="protein sequence ID" value="OYD55519.1"/>
    <property type="molecule type" value="Genomic_DNA"/>
</dbReference>
<evidence type="ECO:0000256" key="2">
    <source>
        <dbReference type="ARBA" id="ARBA00022679"/>
    </source>
</evidence>
<evidence type="ECO:0000313" key="8">
    <source>
        <dbReference type="EMBL" id="OYD55519.1"/>
    </source>
</evidence>
<accession>A0A235F2N0</accession>
<evidence type="ECO:0000313" key="9">
    <source>
        <dbReference type="Proteomes" id="UP000215181"/>
    </source>
</evidence>
<dbReference type="GO" id="GO:0106361">
    <property type="term" value="F:protein-arginine rhamnosyltransferase activity"/>
    <property type="evidence" value="ECO:0007669"/>
    <property type="project" value="InterPro"/>
</dbReference>
<comment type="catalytic activity">
    <reaction evidence="7">
        <text>dTDP-beta-L-rhamnose + L-arginyl-[protein] = N(omega)-(alpha-L-rhamnosyl)-L-arginyl-[protein] + dTDP + H(+)</text>
        <dbReference type="Rhea" id="RHEA:66692"/>
        <dbReference type="Rhea" id="RHEA-COMP:10532"/>
        <dbReference type="Rhea" id="RHEA-COMP:17096"/>
        <dbReference type="ChEBI" id="CHEBI:15378"/>
        <dbReference type="ChEBI" id="CHEBI:29965"/>
        <dbReference type="ChEBI" id="CHEBI:57510"/>
        <dbReference type="ChEBI" id="CHEBI:58369"/>
        <dbReference type="ChEBI" id="CHEBI:167445"/>
    </reaction>
    <physiologicalReaction direction="left-to-right" evidence="7">
        <dbReference type="Rhea" id="RHEA:66693"/>
    </physiologicalReaction>
</comment>
<dbReference type="InterPro" id="IPR016633">
    <property type="entry name" value="EarP"/>
</dbReference>
<dbReference type="NCBIfam" id="TIGR03837">
    <property type="entry name" value="efp_Arg_rhamno"/>
    <property type="match status" value="1"/>
</dbReference>
<evidence type="ECO:0000256" key="3">
    <source>
        <dbReference type="ARBA" id="ARBA00024303"/>
    </source>
</evidence>
<keyword evidence="9" id="KW-1185">Reference proteome</keyword>